<gene>
    <name evidence="9" type="ORF">QRX60_51045</name>
</gene>
<evidence type="ECO:0000256" key="7">
    <source>
        <dbReference type="SAM" id="Phobius"/>
    </source>
</evidence>
<dbReference type="SUPFAM" id="SSF103473">
    <property type="entry name" value="MFS general substrate transporter"/>
    <property type="match status" value="1"/>
</dbReference>
<evidence type="ECO:0000313" key="9">
    <source>
        <dbReference type="EMBL" id="WIY02230.1"/>
    </source>
</evidence>
<evidence type="ECO:0000256" key="5">
    <source>
        <dbReference type="ARBA" id="ARBA00022989"/>
    </source>
</evidence>
<proteinExistence type="predicted"/>
<dbReference type="Proteomes" id="UP001239397">
    <property type="component" value="Chromosome"/>
</dbReference>
<feature type="domain" description="Major facilitator superfamily (MFS) profile" evidence="8">
    <location>
        <begin position="26"/>
        <end position="477"/>
    </location>
</feature>
<feature type="transmembrane region" description="Helical" evidence="7">
    <location>
        <begin position="381"/>
        <end position="405"/>
    </location>
</feature>
<feature type="transmembrane region" description="Helical" evidence="7">
    <location>
        <begin position="245"/>
        <end position="262"/>
    </location>
</feature>
<keyword evidence="2" id="KW-0813">Transport</keyword>
<evidence type="ECO:0000256" key="3">
    <source>
        <dbReference type="ARBA" id="ARBA00022475"/>
    </source>
</evidence>
<protein>
    <submittedName>
        <fullName evidence="9">MFS transporter</fullName>
    </submittedName>
</protein>
<dbReference type="PROSITE" id="PS50850">
    <property type="entry name" value="MFS"/>
    <property type="match status" value="1"/>
</dbReference>
<dbReference type="AlphaFoldDB" id="A0A9Y2JQW0"/>
<feature type="transmembrane region" description="Helical" evidence="7">
    <location>
        <begin position="92"/>
        <end position="111"/>
    </location>
</feature>
<dbReference type="KEGG" id="amog:QRX60_51045"/>
<dbReference type="EMBL" id="CP127295">
    <property type="protein sequence ID" value="WIY02230.1"/>
    <property type="molecule type" value="Genomic_DNA"/>
</dbReference>
<evidence type="ECO:0000256" key="4">
    <source>
        <dbReference type="ARBA" id="ARBA00022692"/>
    </source>
</evidence>
<keyword evidence="10" id="KW-1185">Reference proteome</keyword>
<dbReference type="GO" id="GO:0005886">
    <property type="term" value="C:plasma membrane"/>
    <property type="evidence" value="ECO:0007669"/>
    <property type="project" value="UniProtKB-SubCell"/>
</dbReference>
<organism evidence="9 10">
    <name type="scientific">Amycolatopsis mongoliensis</name>
    <dbReference type="NCBI Taxonomy" id="715475"/>
    <lineage>
        <taxon>Bacteria</taxon>
        <taxon>Bacillati</taxon>
        <taxon>Actinomycetota</taxon>
        <taxon>Actinomycetes</taxon>
        <taxon>Pseudonocardiales</taxon>
        <taxon>Pseudonocardiaceae</taxon>
        <taxon>Amycolatopsis</taxon>
    </lineage>
</organism>
<name>A0A9Y2JQW0_9PSEU</name>
<dbReference type="CDD" id="cd17321">
    <property type="entry name" value="MFS_MMR_MDR_like"/>
    <property type="match status" value="1"/>
</dbReference>
<keyword evidence="4 7" id="KW-0812">Transmembrane</keyword>
<comment type="subcellular location">
    <subcellularLocation>
        <location evidence="1">Cell membrane</location>
        <topology evidence="1">Multi-pass membrane protein</topology>
    </subcellularLocation>
</comment>
<feature type="transmembrane region" description="Helical" evidence="7">
    <location>
        <begin position="152"/>
        <end position="173"/>
    </location>
</feature>
<evidence type="ECO:0000256" key="1">
    <source>
        <dbReference type="ARBA" id="ARBA00004651"/>
    </source>
</evidence>
<dbReference type="InterPro" id="IPR005829">
    <property type="entry name" value="Sugar_transporter_CS"/>
</dbReference>
<keyword evidence="5 7" id="KW-1133">Transmembrane helix</keyword>
<dbReference type="InterPro" id="IPR011701">
    <property type="entry name" value="MFS"/>
</dbReference>
<evidence type="ECO:0000313" key="10">
    <source>
        <dbReference type="Proteomes" id="UP001239397"/>
    </source>
</evidence>
<dbReference type="PANTHER" id="PTHR42718:SF46">
    <property type="entry name" value="BLR6921 PROTEIN"/>
    <property type="match status" value="1"/>
</dbReference>
<feature type="transmembrane region" description="Helical" evidence="7">
    <location>
        <begin position="450"/>
        <end position="473"/>
    </location>
</feature>
<keyword evidence="6 7" id="KW-0472">Membrane</keyword>
<feature type="transmembrane region" description="Helical" evidence="7">
    <location>
        <begin position="315"/>
        <end position="337"/>
    </location>
</feature>
<dbReference type="GO" id="GO:0022857">
    <property type="term" value="F:transmembrane transporter activity"/>
    <property type="evidence" value="ECO:0007669"/>
    <property type="project" value="InterPro"/>
</dbReference>
<sequence length="494" mass="50108">MDGNGNRATVSPIPGRARLDPRRRLALAVLCAATFIIILDGSIVFVAVPSMAKDLALTPSAVQWVLSSYLLSFGGLLLLGGRIADLLGRRRMFVVGAALLAVSSLLCGLAWSAEVLIAARVAEGFAAAIMTPTALSILMTTFAEGHERNKALGVWSSAAGIGGTIGSLLGGPLTTGPGWGWIFFVNIPVAVLVVVLSPLVLRESYDRERARTFDLAGALTSTAALVGLVYLIVDAPQAGWRSGRTIGLGAVVLVLLAGFVLVERRSAAPLLPLRYLRSKGFVGGNLVMLAVGMAVHGGMGVVMTQYAQVVLGYSAVQYGLMFAVMTVLTVLGSTLAGGPLVNRFGTRPVTVAGLVLIGFSCLSLTGISARGSFVDDMLFGMLLFGPGLGAAFVAGSIAGLAGVPADDAGMASGVNTAAFHIGGALGIAILTTVAASAATGPDPAAAMTAGFRTAFAVAIAFAVAGVLAALFLLGKPRKSATVTAITGKAGRKAA</sequence>
<feature type="transmembrane region" description="Helical" evidence="7">
    <location>
        <begin position="349"/>
        <end position="369"/>
    </location>
</feature>
<dbReference type="InterPro" id="IPR020846">
    <property type="entry name" value="MFS_dom"/>
</dbReference>
<dbReference type="Gene3D" id="1.20.1720.10">
    <property type="entry name" value="Multidrug resistance protein D"/>
    <property type="match status" value="1"/>
</dbReference>
<dbReference type="PANTHER" id="PTHR42718">
    <property type="entry name" value="MAJOR FACILITATOR SUPERFAMILY MULTIDRUG TRANSPORTER MFSC"/>
    <property type="match status" value="1"/>
</dbReference>
<feature type="transmembrane region" description="Helical" evidence="7">
    <location>
        <begin position="213"/>
        <end position="233"/>
    </location>
</feature>
<dbReference type="InterPro" id="IPR036259">
    <property type="entry name" value="MFS_trans_sf"/>
</dbReference>
<feature type="transmembrane region" description="Helical" evidence="7">
    <location>
        <begin position="61"/>
        <end position="80"/>
    </location>
</feature>
<evidence type="ECO:0000256" key="2">
    <source>
        <dbReference type="ARBA" id="ARBA00022448"/>
    </source>
</evidence>
<dbReference type="RefSeq" id="WP_285998659.1">
    <property type="nucleotide sequence ID" value="NZ_CP127295.1"/>
</dbReference>
<dbReference type="Gene3D" id="1.20.1250.20">
    <property type="entry name" value="MFS general substrate transporter like domains"/>
    <property type="match status" value="1"/>
</dbReference>
<accession>A0A9Y2JQW0</accession>
<dbReference type="Pfam" id="PF07690">
    <property type="entry name" value="MFS_1"/>
    <property type="match status" value="1"/>
</dbReference>
<feature type="transmembrane region" description="Helical" evidence="7">
    <location>
        <begin position="117"/>
        <end position="140"/>
    </location>
</feature>
<feature type="transmembrane region" description="Helical" evidence="7">
    <location>
        <begin position="282"/>
        <end position="303"/>
    </location>
</feature>
<evidence type="ECO:0000256" key="6">
    <source>
        <dbReference type="ARBA" id="ARBA00023136"/>
    </source>
</evidence>
<feature type="transmembrane region" description="Helical" evidence="7">
    <location>
        <begin position="25"/>
        <end position="49"/>
    </location>
</feature>
<evidence type="ECO:0000259" key="8">
    <source>
        <dbReference type="PROSITE" id="PS50850"/>
    </source>
</evidence>
<feature type="transmembrane region" description="Helical" evidence="7">
    <location>
        <begin position="417"/>
        <end position="438"/>
    </location>
</feature>
<feature type="transmembrane region" description="Helical" evidence="7">
    <location>
        <begin position="179"/>
        <end position="201"/>
    </location>
</feature>
<reference evidence="9 10" key="1">
    <citation type="submission" date="2023-06" db="EMBL/GenBank/DDBJ databases">
        <authorList>
            <person name="Oyuntsetseg B."/>
            <person name="Kim S.B."/>
        </authorList>
    </citation>
    <scope>NUCLEOTIDE SEQUENCE [LARGE SCALE GENOMIC DNA]</scope>
    <source>
        <strain evidence="9 10">4-36</strain>
    </source>
</reference>
<keyword evidence="3" id="KW-1003">Cell membrane</keyword>
<dbReference type="PROSITE" id="PS00216">
    <property type="entry name" value="SUGAR_TRANSPORT_1"/>
    <property type="match status" value="1"/>
</dbReference>